<dbReference type="EMBL" id="MU005971">
    <property type="protein sequence ID" value="KAF2861657.1"/>
    <property type="molecule type" value="Genomic_DNA"/>
</dbReference>
<reference evidence="1" key="1">
    <citation type="journal article" date="2020" name="Stud. Mycol.">
        <title>101 Dothideomycetes genomes: a test case for predicting lifestyles and emergence of pathogens.</title>
        <authorList>
            <person name="Haridas S."/>
            <person name="Albert R."/>
            <person name="Binder M."/>
            <person name="Bloem J."/>
            <person name="Labutti K."/>
            <person name="Salamov A."/>
            <person name="Andreopoulos B."/>
            <person name="Baker S."/>
            <person name="Barry K."/>
            <person name="Bills G."/>
            <person name="Bluhm B."/>
            <person name="Cannon C."/>
            <person name="Castanera R."/>
            <person name="Culley D."/>
            <person name="Daum C."/>
            <person name="Ezra D."/>
            <person name="Gonzalez J."/>
            <person name="Henrissat B."/>
            <person name="Kuo A."/>
            <person name="Liang C."/>
            <person name="Lipzen A."/>
            <person name="Lutzoni F."/>
            <person name="Magnuson J."/>
            <person name="Mondo S."/>
            <person name="Nolan M."/>
            <person name="Ohm R."/>
            <person name="Pangilinan J."/>
            <person name="Park H.-J."/>
            <person name="Ramirez L."/>
            <person name="Alfaro M."/>
            <person name="Sun H."/>
            <person name="Tritt A."/>
            <person name="Yoshinaga Y."/>
            <person name="Zwiers L.-H."/>
            <person name="Turgeon B."/>
            <person name="Goodwin S."/>
            <person name="Spatafora J."/>
            <person name="Crous P."/>
            <person name="Grigoriev I."/>
        </authorList>
    </citation>
    <scope>NUCLEOTIDE SEQUENCE</scope>
    <source>
        <strain evidence="1">CBS 480.64</strain>
    </source>
</reference>
<keyword evidence="2" id="KW-1185">Reference proteome</keyword>
<dbReference type="Proteomes" id="UP000799421">
    <property type="component" value="Unassembled WGS sequence"/>
</dbReference>
<accession>A0A6A7C331</accession>
<name>A0A6A7C331_9PEZI</name>
<protein>
    <submittedName>
        <fullName evidence="1">Uncharacterized protein</fullName>
    </submittedName>
</protein>
<organism evidence="1 2">
    <name type="scientific">Piedraia hortae CBS 480.64</name>
    <dbReference type="NCBI Taxonomy" id="1314780"/>
    <lineage>
        <taxon>Eukaryota</taxon>
        <taxon>Fungi</taxon>
        <taxon>Dikarya</taxon>
        <taxon>Ascomycota</taxon>
        <taxon>Pezizomycotina</taxon>
        <taxon>Dothideomycetes</taxon>
        <taxon>Dothideomycetidae</taxon>
        <taxon>Capnodiales</taxon>
        <taxon>Piedraiaceae</taxon>
        <taxon>Piedraia</taxon>
    </lineage>
</organism>
<evidence type="ECO:0000313" key="1">
    <source>
        <dbReference type="EMBL" id="KAF2861657.1"/>
    </source>
</evidence>
<proteinExistence type="predicted"/>
<gene>
    <name evidence="1" type="ORF">K470DRAFT_263554</name>
</gene>
<dbReference type="AlphaFoldDB" id="A0A6A7C331"/>
<sequence>MEGELEVGFGGDEIAAEFLDRGEIVDCCGAFEGVLGRGWGGVEKKLEERFGKREFVGAEAETAEFVHGVGGHVVGWAKRGLEYGEGALLNAFGFEEIVLLFEDVAEAKDGVPFVHVVGSVGFGIDVDEALEGFDVVVEYGLRLGKPALSLQGAAKPAA</sequence>
<evidence type="ECO:0000313" key="2">
    <source>
        <dbReference type="Proteomes" id="UP000799421"/>
    </source>
</evidence>